<gene>
    <name evidence="8" type="ordered locus">CPF_0581</name>
</gene>
<dbReference type="PaxDb" id="195103-CPF_0581"/>
<dbReference type="Gene3D" id="3.40.190.10">
    <property type="entry name" value="Periplasmic binding protein-like II"/>
    <property type="match status" value="2"/>
</dbReference>
<dbReference type="CDD" id="cd13620">
    <property type="entry name" value="PBP2_GltS"/>
    <property type="match status" value="1"/>
</dbReference>
<protein>
    <submittedName>
        <fullName evidence="8">Amino acid ABC transporter, amino acid-binding protein</fullName>
    </submittedName>
</protein>
<dbReference type="PANTHER" id="PTHR35936:SF17">
    <property type="entry name" value="ARGININE-BINDING EXTRACELLULAR PROTEIN ARTP"/>
    <property type="match status" value="1"/>
</dbReference>
<comment type="similarity">
    <text evidence="2 4">Belongs to the bacterial solute-binding protein 3 family.</text>
</comment>
<dbReference type="PANTHER" id="PTHR35936">
    <property type="entry name" value="MEMBRANE-BOUND LYTIC MUREIN TRANSGLYCOSYLASE F"/>
    <property type="match status" value="1"/>
</dbReference>
<dbReference type="eggNOG" id="COG0834">
    <property type="taxonomic scope" value="Bacteria"/>
</dbReference>
<evidence type="ECO:0000256" key="5">
    <source>
        <dbReference type="SAM" id="SignalP"/>
    </source>
</evidence>
<dbReference type="PROSITE" id="PS51257">
    <property type="entry name" value="PROKAR_LIPOPROTEIN"/>
    <property type="match status" value="1"/>
</dbReference>
<dbReference type="KEGG" id="cpf:CPF_0581"/>
<dbReference type="AlphaFoldDB" id="A0A0H2YST6"/>
<organism evidence="8 9">
    <name type="scientific">Clostridium perfringens (strain ATCC 13124 / DSM 756 / JCM 1290 / NCIMB 6125 / NCTC 8237 / Type A)</name>
    <dbReference type="NCBI Taxonomy" id="195103"/>
    <lineage>
        <taxon>Bacteria</taxon>
        <taxon>Bacillati</taxon>
        <taxon>Bacillota</taxon>
        <taxon>Clostridia</taxon>
        <taxon>Eubacteriales</taxon>
        <taxon>Clostridiaceae</taxon>
        <taxon>Clostridium</taxon>
    </lineage>
</organism>
<dbReference type="InterPro" id="IPR001320">
    <property type="entry name" value="Iontro_rcpt_C"/>
</dbReference>
<name>A0A0H2YST6_CLOP1</name>
<evidence type="ECO:0000259" key="7">
    <source>
        <dbReference type="SMART" id="SM00079"/>
    </source>
</evidence>
<dbReference type="GO" id="GO:0015276">
    <property type="term" value="F:ligand-gated monoatomic ion channel activity"/>
    <property type="evidence" value="ECO:0007669"/>
    <property type="project" value="InterPro"/>
</dbReference>
<dbReference type="HOGENOM" id="CLU_019602_18_2_9"/>
<dbReference type="InterPro" id="IPR018313">
    <property type="entry name" value="SBP_3_CS"/>
</dbReference>
<evidence type="ECO:0000256" key="4">
    <source>
        <dbReference type="RuleBase" id="RU003744"/>
    </source>
</evidence>
<dbReference type="InterPro" id="IPR001638">
    <property type="entry name" value="Solute-binding_3/MltF_N"/>
</dbReference>
<reference evidence="8 9" key="1">
    <citation type="journal article" date="2006" name="Genome Res.">
        <title>Skewed genomic variability in strains of the toxigenic bacterial pathogen, Clostridium perfringens.</title>
        <authorList>
            <person name="Myers G.S."/>
            <person name="Rasko D.A."/>
            <person name="Cheung J.K."/>
            <person name="Ravel J."/>
            <person name="Seshadri R."/>
            <person name="Deboy R.T."/>
            <person name="Ren Q."/>
            <person name="Varga J."/>
            <person name="Awad M.M."/>
            <person name="Brinkac L.M."/>
            <person name="Daugherty S.C."/>
            <person name="Haft D.H."/>
            <person name="Dodson R.J."/>
            <person name="Madupu R."/>
            <person name="Nelson W.C."/>
            <person name="Rosovitz M.J."/>
            <person name="Sullivan S.A."/>
            <person name="Khouri H."/>
            <person name="Dimitrov G.I."/>
            <person name="Watkins K.L."/>
            <person name="Mulligan S."/>
            <person name="Benton J."/>
            <person name="Radune D."/>
            <person name="Fisher D.J."/>
            <person name="Atkins H.S."/>
            <person name="Hiscox T."/>
            <person name="Jost B.H."/>
            <person name="Billington S.J."/>
            <person name="Songer J.G."/>
            <person name="McClane B.A."/>
            <person name="Titball R.W."/>
            <person name="Rood J.I."/>
            <person name="Melville S.B."/>
            <person name="Paulsen I.T."/>
        </authorList>
    </citation>
    <scope>NUCLEOTIDE SEQUENCE [LARGE SCALE GENOMIC DNA]</scope>
    <source>
        <strain evidence="9">ATCC 13124 / DSM 756 / JCM 1290 / NCIMB 6125 / NCTC 8237 / S 107 / Type A</strain>
    </source>
</reference>
<evidence type="ECO:0000313" key="9">
    <source>
        <dbReference type="Proteomes" id="UP000001823"/>
    </source>
</evidence>
<feature type="domain" description="Solute-binding protein family 3/N-terminal" evidence="6">
    <location>
        <begin position="47"/>
        <end position="266"/>
    </location>
</feature>
<dbReference type="GeneID" id="93003075"/>
<evidence type="ECO:0000256" key="1">
    <source>
        <dbReference type="ARBA" id="ARBA00004196"/>
    </source>
</evidence>
<accession>A0A0H2YST6</accession>
<comment type="subcellular location">
    <subcellularLocation>
        <location evidence="1">Cell envelope</location>
    </subcellularLocation>
</comment>
<evidence type="ECO:0000259" key="6">
    <source>
        <dbReference type="SMART" id="SM00062"/>
    </source>
</evidence>
<feature type="chain" id="PRO_5038792950" evidence="5">
    <location>
        <begin position="24"/>
        <end position="278"/>
    </location>
</feature>
<dbReference type="SUPFAM" id="SSF53850">
    <property type="entry name" value="Periplasmic binding protein-like II"/>
    <property type="match status" value="1"/>
</dbReference>
<evidence type="ECO:0000313" key="8">
    <source>
        <dbReference type="EMBL" id="ABG83818.1"/>
    </source>
</evidence>
<dbReference type="GO" id="GO:0030313">
    <property type="term" value="C:cell envelope"/>
    <property type="evidence" value="ECO:0007669"/>
    <property type="project" value="UniProtKB-SubCell"/>
</dbReference>
<dbReference type="GO" id="GO:0016020">
    <property type="term" value="C:membrane"/>
    <property type="evidence" value="ECO:0007669"/>
    <property type="project" value="InterPro"/>
</dbReference>
<evidence type="ECO:0000256" key="3">
    <source>
        <dbReference type="ARBA" id="ARBA00022729"/>
    </source>
</evidence>
<proteinExistence type="inferred from homology"/>
<feature type="signal peptide" evidence="5">
    <location>
        <begin position="1"/>
        <end position="23"/>
    </location>
</feature>
<dbReference type="SMART" id="SM00062">
    <property type="entry name" value="PBPb"/>
    <property type="match status" value="1"/>
</dbReference>
<keyword evidence="9" id="KW-1185">Reference proteome</keyword>
<dbReference type="SMART" id="SM00079">
    <property type="entry name" value="PBPe"/>
    <property type="match status" value="1"/>
</dbReference>
<evidence type="ECO:0000256" key="2">
    <source>
        <dbReference type="ARBA" id="ARBA00010333"/>
    </source>
</evidence>
<dbReference type="Pfam" id="PF00497">
    <property type="entry name" value="SBP_bac_3"/>
    <property type="match status" value="1"/>
</dbReference>
<dbReference type="Proteomes" id="UP000001823">
    <property type="component" value="Chromosome"/>
</dbReference>
<dbReference type="PROSITE" id="PS01039">
    <property type="entry name" value="SBP_BACTERIAL_3"/>
    <property type="match status" value="1"/>
</dbReference>
<dbReference type="RefSeq" id="WP_011590266.1">
    <property type="nucleotide sequence ID" value="NC_008261.1"/>
</dbReference>
<sequence>MKKNIFKKILSVAMIGGLTLSLAGCGAKTAKENGSNDKVAKIKESGKLVVGLSADYAPYEFHIIKDGKDQIVGLDIDIAKEVAKNLGVDLEIKEMEFGAIIQSVKNGMIDMGISGITPDEKRKEAVDFSDIYYEAEQGILINKDNKESIKGIGDLKGKKVGAQMGSIQAEIAKGIEGADVKLLDNVNTLILELKTGKLDAVITELPVAKIASEVNSELAVADEVIKNSEGGSAIAIQKGNKDLVDEVNSTIKELKESGKIDQFTNDAIELVPYQKKEE</sequence>
<feature type="domain" description="Ionotropic glutamate receptor C-terminal" evidence="7">
    <location>
        <begin position="47"/>
        <end position="266"/>
    </location>
</feature>
<keyword evidence="3 5" id="KW-0732">Signal</keyword>
<dbReference type="STRING" id="195103.CPF_0581"/>
<dbReference type="EMBL" id="CP000246">
    <property type="protein sequence ID" value="ABG83818.1"/>
    <property type="molecule type" value="Genomic_DNA"/>
</dbReference>